<dbReference type="GO" id="GO:0009055">
    <property type="term" value="F:electron transfer activity"/>
    <property type="evidence" value="ECO:0007669"/>
    <property type="project" value="TreeGrafter"/>
</dbReference>
<gene>
    <name evidence="4" type="ORF">CBF36_06410</name>
</gene>
<dbReference type="GO" id="GO:0010181">
    <property type="term" value="F:FMN binding"/>
    <property type="evidence" value="ECO:0007669"/>
    <property type="project" value="TreeGrafter"/>
</dbReference>
<dbReference type="Gene3D" id="3.40.50.360">
    <property type="match status" value="1"/>
</dbReference>
<feature type="domain" description="Flavodoxin-like fold" evidence="3">
    <location>
        <begin position="1"/>
        <end position="150"/>
    </location>
</feature>
<name>A0A429ZKM5_9ENTE</name>
<dbReference type="InterPro" id="IPR029039">
    <property type="entry name" value="Flavoprotein-like_sf"/>
</dbReference>
<dbReference type="OrthoDB" id="9798454at2"/>
<evidence type="ECO:0000313" key="5">
    <source>
        <dbReference type="Proteomes" id="UP000288490"/>
    </source>
</evidence>
<proteinExistence type="predicted"/>
<keyword evidence="2" id="KW-0175">Coiled coil</keyword>
<organism evidence="4 5">
    <name type="scientific">Vagococcus bubulae</name>
    <dbReference type="NCBI Taxonomy" id="1977868"/>
    <lineage>
        <taxon>Bacteria</taxon>
        <taxon>Bacillati</taxon>
        <taxon>Bacillota</taxon>
        <taxon>Bacilli</taxon>
        <taxon>Lactobacillales</taxon>
        <taxon>Enterococcaceae</taxon>
        <taxon>Vagococcus</taxon>
    </lineage>
</organism>
<comment type="caution">
    <text evidence="4">The sequence shown here is derived from an EMBL/GenBank/DDBJ whole genome shotgun (WGS) entry which is preliminary data.</text>
</comment>
<dbReference type="GO" id="GO:0003955">
    <property type="term" value="F:NAD(P)H dehydrogenase (quinone) activity"/>
    <property type="evidence" value="ECO:0007669"/>
    <property type="project" value="TreeGrafter"/>
</dbReference>
<sequence>MKTLVVIAHPNSHESGVQSFLKESCASLSSVEIYDIQEELSTFDLVKTQELLKKQDRIIFQFPMYWYAAPDILYKWLEKVLTTSLYRDALKDKELGIVINMGQKLSSFQAGASEHFTISELLRPFQAIAYKCQMTYLTPFPIALFSYLKENDKKQLLINYQHYLTKEKDSRFSVRENWAIKRLVELEQKQVIKDKENRLSSIRDALEENRLELDSLLMTLEEMRDE</sequence>
<dbReference type="EMBL" id="NGJT01000009">
    <property type="protein sequence ID" value="RST94265.1"/>
    <property type="molecule type" value="Genomic_DNA"/>
</dbReference>
<accession>A0A429ZKM5</accession>
<dbReference type="RefSeq" id="WP_125957606.1">
    <property type="nucleotide sequence ID" value="NZ_JAQEJV010000010.1"/>
</dbReference>
<dbReference type="PANTHER" id="PTHR47307">
    <property type="entry name" value="GLUTATHIONE-REGULATED POTASSIUM-EFFLUX SYSTEM ANCILLARY PROTEIN KEFG"/>
    <property type="match status" value="1"/>
</dbReference>
<dbReference type="SUPFAM" id="SSF52218">
    <property type="entry name" value="Flavoproteins"/>
    <property type="match status" value="1"/>
</dbReference>
<dbReference type="AlphaFoldDB" id="A0A429ZKM5"/>
<feature type="coiled-coil region" evidence="2">
    <location>
        <begin position="192"/>
        <end position="226"/>
    </location>
</feature>
<protein>
    <recommendedName>
        <fullName evidence="3">Flavodoxin-like fold domain-containing protein</fullName>
    </recommendedName>
</protein>
<dbReference type="InterPro" id="IPR003680">
    <property type="entry name" value="Flavodoxin_fold"/>
</dbReference>
<dbReference type="Pfam" id="PF02525">
    <property type="entry name" value="Flavodoxin_2"/>
    <property type="match status" value="1"/>
</dbReference>
<evidence type="ECO:0000256" key="1">
    <source>
        <dbReference type="ARBA" id="ARBA00023002"/>
    </source>
</evidence>
<reference evidence="4 5" key="1">
    <citation type="submission" date="2017-05" db="EMBL/GenBank/DDBJ databases">
        <title>Vagococcus spp. assemblies.</title>
        <authorList>
            <person name="Gulvik C.A."/>
        </authorList>
    </citation>
    <scope>NUCLEOTIDE SEQUENCE [LARGE SCALE GENOMIC DNA]</scope>
    <source>
        <strain evidence="4 5">SS1994</strain>
    </source>
</reference>
<evidence type="ECO:0000313" key="4">
    <source>
        <dbReference type="EMBL" id="RST94265.1"/>
    </source>
</evidence>
<keyword evidence="1" id="KW-0560">Oxidoreductase</keyword>
<evidence type="ECO:0000259" key="3">
    <source>
        <dbReference type="Pfam" id="PF02525"/>
    </source>
</evidence>
<dbReference type="Proteomes" id="UP000288490">
    <property type="component" value="Unassembled WGS sequence"/>
</dbReference>
<dbReference type="InterPro" id="IPR046980">
    <property type="entry name" value="KefG/KefF"/>
</dbReference>
<evidence type="ECO:0000256" key="2">
    <source>
        <dbReference type="SAM" id="Coils"/>
    </source>
</evidence>
<dbReference type="PANTHER" id="PTHR47307:SF1">
    <property type="entry name" value="GLUTATHIONE-REGULATED POTASSIUM-EFFLUX SYSTEM ANCILLARY PROTEIN KEFG"/>
    <property type="match status" value="1"/>
</dbReference>
<keyword evidence="5" id="KW-1185">Reference proteome</keyword>